<dbReference type="InterPro" id="IPR003856">
    <property type="entry name" value="LPS_length_determ_N"/>
</dbReference>
<dbReference type="AlphaFoldDB" id="A0A1I5HLH6"/>
<dbReference type="PANTHER" id="PTHR32309">
    <property type="entry name" value="TYROSINE-PROTEIN KINASE"/>
    <property type="match status" value="1"/>
</dbReference>
<keyword evidence="4 7" id="KW-1133">Transmembrane helix</keyword>
<dbReference type="RefSeq" id="WP_091654526.1">
    <property type="nucleotide sequence ID" value="NZ_FOVW01000007.1"/>
</dbReference>
<dbReference type="InterPro" id="IPR050445">
    <property type="entry name" value="Bact_polysacc_biosynth/exp"/>
</dbReference>
<protein>
    <submittedName>
        <fullName evidence="9">Chain length determinant protein</fullName>
    </submittedName>
</protein>
<dbReference type="EMBL" id="FOVW01000007">
    <property type="protein sequence ID" value="SFO49073.1"/>
    <property type="molecule type" value="Genomic_DNA"/>
</dbReference>
<evidence type="ECO:0000256" key="5">
    <source>
        <dbReference type="ARBA" id="ARBA00023136"/>
    </source>
</evidence>
<evidence type="ECO:0000256" key="4">
    <source>
        <dbReference type="ARBA" id="ARBA00022989"/>
    </source>
</evidence>
<feature type="transmembrane region" description="Helical" evidence="7">
    <location>
        <begin position="331"/>
        <end position="351"/>
    </location>
</feature>
<feature type="domain" description="Polysaccharide chain length determinant N-terminal" evidence="8">
    <location>
        <begin position="6"/>
        <end position="53"/>
    </location>
</feature>
<dbReference type="Proteomes" id="UP000199564">
    <property type="component" value="Unassembled WGS sequence"/>
</dbReference>
<evidence type="ECO:0000313" key="9">
    <source>
        <dbReference type="EMBL" id="SFO49073.1"/>
    </source>
</evidence>
<keyword evidence="5 7" id="KW-0472">Membrane</keyword>
<gene>
    <name evidence="9" type="ORF">SAMN04488519_107120</name>
</gene>
<feature type="coiled-coil region" evidence="6">
    <location>
        <begin position="231"/>
        <end position="265"/>
    </location>
</feature>
<keyword evidence="2" id="KW-1003">Cell membrane</keyword>
<dbReference type="PANTHER" id="PTHR32309:SF13">
    <property type="entry name" value="FERRIC ENTEROBACTIN TRANSPORT PROTEIN FEPE"/>
    <property type="match status" value="1"/>
</dbReference>
<dbReference type="Pfam" id="PF02706">
    <property type="entry name" value="Wzz"/>
    <property type="match status" value="1"/>
</dbReference>
<evidence type="ECO:0000256" key="2">
    <source>
        <dbReference type="ARBA" id="ARBA00022475"/>
    </source>
</evidence>
<name>A0A1I5HLH6_9BACT</name>
<dbReference type="GO" id="GO:0004713">
    <property type="term" value="F:protein tyrosine kinase activity"/>
    <property type="evidence" value="ECO:0007669"/>
    <property type="project" value="TreeGrafter"/>
</dbReference>
<dbReference type="GO" id="GO:0005886">
    <property type="term" value="C:plasma membrane"/>
    <property type="evidence" value="ECO:0007669"/>
    <property type="project" value="UniProtKB-SubCell"/>
</dbReference>
<keyword evidence="3 7" id="KW-0812">Transmembrane</keyword>
<keyword evidence="6" id="KW-0175">Coiled coil</keyword>
<reference evidence="10" key="1">
    <citation type="submission" date="2016-10" db="EMBL/GenBank/DDBJ databases">
        <authorList>
            <person name="Varghese N."/>
            <person name="Submissions S."/>
        </authorList>
    </citation>
    <scope>NUCLEOTIDE SEQUENCE [LARGE SCALE GENOMIC DNA]</scope>
    <source>
        <strain evidence="10">DSM 15282</strain>
    </source>
</reference>
<evidence type="ECO:0000259" key="8">
    <source>
        <dbReference type="Pfam" id="PF02706"/>
    </source>
</evidence>
<evidence type="ECO:0000313" key="10">
    <source>
        <dbReference type="Proteomes" id="UP000199564"/>
    </source>
</evidence>
<comment type="subcellular location">
    <subcellularLocation>
        <location evidence="1">Cell membrane</location>
        <topology evidence="1">Multi-pass membrane protein</topology>
    </subcellularLocation>
</comment>
<organism evidence="9 10">
    <name type="scientific">Algoriphagus ornithinivorans</name>
    <dbReference type="NCBI Taxonomy" id="226506"/>
    <lineage>
        <taxon>Bacteria</taxon>
        <taxon>Pseudomonadati</taxon>
        <taxon>Bacteroidota</taxon>
        <taxon>Cytophagia</taxon>
        <taxon>Cytophagales</taxon>
        <taxon>Cyclobacteriaceae</taxon>
        <taxon>Algoriphagus</taxon>
    </lineage>
</organism>
<accession>A0A1I5HLH6</accession>
<evidence type="ECO:0000256" key="3">
    <source>
        <dbReference type="ARBA" id="ARBA00022692"/>
    </source>
</evidence>
<evidence type="ECO:0000256" key="6">
    <source>
        <dbReference type="SAM" id="Coils"/>
    </source>
</evidence>
<evidence type="ECO:0000256" key="7">
    <source>
        <dbReference type="SAM" id="Phobius"/>
    </source>
</evidence>
<dbReference type="STRING" id="226506.SAMN04488519_107120"/>
<sequence>MDFNLFLKHLERNKFQALAIIIAFAVLGVIYILFTPKSYRAETLLLPESKGSSSLGDLGQIASSIPGLGSFSLGASGADAIRPSLYPSIVQSTPFVREFVTYTFYHSDFKDSVNLMSYGQNYAPINPWSVLKKYTIGLPAEIISALRNIGNEEENPPSTIFEEGNKEKGFFRPTVGDFKYLNAIKEIVSVTVDKSTGIIQVSVQTTNPVLSAYLAEFTKNYLVSYVTKYRQDKQIQQVDFLTTRKKELEKKFLEDQSRLASFKEKNLDIRSPYLQNQLENLSSQYELSKSLYFTVNSQLEQAKIKLNEETPIFAEIEPVSIPAIKSKPQTMLVLFLMGSLGVLTAALFVLIKISKQK</sequence>
<proteinExistence type="predicted"/>
<feature type="transmembrane region" description="Helical" evidence="7">
    <location>
        <begin position="15"/>
        <end position="34"/>
    </location>
</feature>
<keyword evidence="10" id="KW-1185">Reference proteome</keyword>
<evidence type="ECO:0000256" key="1">
    <source>
        <dbReference type="ARBA" id="ARBA00004651"/>
    </source>
</evidence>